<dbReference type="AlphaFoldDB" id="A0A5E5A6U2"/>
<feature type="compositionally biased region" description="Low complexity" evidence="1">
    <location>
        <begin position="172"/>
        <end position="182"/>
    </location>
</feature>
<proteinExistence type="predicted"/>
<evidence type="ECO:0000313" key="3">
    <source>
        <dbReference type="Proteomes" id="UP000383122"/>
    </source>
</evidence>
<name>A0A5E5A6U2_9BURK</name>
<feature type="region of interest" description="Disordered" evidence="1">
    <location>
        <begin position="1"/>
        <end position="24"/>
    </location>
</feature>
<feature type="region of interest" description="Disordered" evidence="1">
    <location>
        <begin position="162"/>
        <end position="190"/>
    </location>
</feature>
<protein>
    <submittedName>
        <fullName evidence="2">Uncharacterized protein</fullName>
    </submittedName>
</protein>
<reference evidence="2 3" key="1">
    <citation type="submission" date="2019-08" db="EMBL/GenBank/DDBJ databases">
        <authorList>
            <person name="Peeters C."/>
        </authorList>
    </citation>
    <scope>NUCLEOTIDE SEQUENCE [LARGE SCALE GENOMIC DNA]</scope>
    <source>
        <strain evidence="2 3">LMG 31117</strain>
    </source>
</reference>
<dbReference type="EMBL" id="CABPSP010000009">
    <property type="protein sequence ID" value="VVE68868.1"/>
    <property type="molecule type" value="Genomic_DNA"/>
</dbReference>
<gene>
    <name evidence="2" type="ORF">PAN31117_03101</name>
</gene>
<dbReference type="Proteomes" id="UP000383122">
    <property type="component" value="Unassembled WGS sequence"/>
</dbReference>
<keyword evidence="3" id="KW-1185">Reference proteome</keyword>
<accession>A0A5E5A6U2</accession>
<evidence type="ECO:0000256" key="1">
    <source>
        <dbReference type="SAM" id="MobiDB-lite"/>
    </source>
</evidence>
<evidence type="ECO:0000313" key="2">
    <source>
        <dbReference type="EMBL" id="VVE68868.1"/>
    </source>
</evidence>
<organism evidence="2 3">
    <name type="scientific">Pandoraea anapnoica</name>
    <dbReference type="NCBI Taxonomy" id="2508301"/>
    <lineage>
        <taxon>Bacteria</taxon>
        <taxon>Pseudomonadati</taxon>
        <taxon>Pseudomonadota</taxon>
        <taxon>Betaproteobacteria</taxon>
        <taxon>Burkholderiales</taxon>
        <taxon>Burkholderiaceae</taxon>
        <taxon>Pandoraea</taxon>
    </lineage>
</organism>
<sequence>MTKQTINLGTPPGGTDGDTTRSGFTKTNANFDELYLREQGKLTKDVGGAGTIALTDADALAGVIDLSGVLTGARVVTVPPSPPQRYLVRNSTTGAYALTFKTSTGSTAVDIRPGQTVSVYSDGTNIVDPSASISGRLIGIRTFTSSGTYTPTPGTTSIVVRVQGGGGGGAGSPATGSGQNSSGSGGGGGGYAEHRFTSGFSGASFVVGAAGSGGTGAAGGAGGTSSFAGVSALGGLGGVVGAPGGVASYAIPAAGGGASGGNIANVAGQPSTPVSVIVTGGINLGAGGCSHLGGGGLSTIVGAGVAGTGYGGGGGGNVQGPSSGALSGGMGAPGAIIVLEYS</sequence>